<dbReference type="Proteomes" id="UP000002408">
    <property type="component" value="Chromosome"/>
</dbReference>
<keyword evidence="4" id="KW-1185">Reference proteome</keyword>
<feature type="compositionally biased region" description="Polar residues" evidence="1">
    <location>
        <begin position="276"/>
        <end position="285"/>
    </location>
</feature>
<gene>
    <name evidence="3" type="ordered locus">Mboo_0961</name>
</gene>
<dbReference type="eggNOG" id="arCOG04932">
    <property type="taxonomic scope" value="Archaea"/>
</dbReference>
<evidence type="ECO:0000313" key="3">
    <source>
        <dbReference type="EMBL" id="ABS55479.1"/>
    </source>
</evidence>
<evidence type="ECO:0000313" key="4">
    <source>
        <dbReference type="Proteomes" id="UP000002408"/>
    </source>
</evidence>
<proteinExistence type="predicted"/>
<protein>
    <submittedName>
        <fullName evidence="3">Uncharacterized protein</fullName>
    </submittedName>
</protein>
<dbReference type="KEGG" id="mbn:Mboo_0961"/>
<keyword evidence="2" id="KW-1133">Transmembrane helix</keyword>
<evidence type="ECO:0000256" key="1">
    <source>
        <dbReference type="SAM" id="MobiDB-lite"/>
    </source>
</evidence>
<feature type="compositionally biased region" description="Low complexity" evidence="1">
    <location>
        <begin position="289"/>
        <end position="304"/>
    </location>
</feature>
<keyword evidence="2" id="KW-0812">Transmembrane</keyword>
<name>A7I6W8_METB6</name>
<dbReference type="EMBL" id="CP000780">
    <property type="protein sequence ID" value="ABS55479.1"/>
    <property type="molecule type" value="Genomic_DNA"/>
</dbReference>
<dbReference type="AlphaFoldDB" id="A7I6W8"/>
<accession>A7I6W8</accession>
<feature type="region of interest" description="Disordered" evidence="1">
    <location>
        <begin position="276"/>
        <end position="304"/>
    </location>
</feature>
<sequence precursor="true">MRDFLLQSWRHAGLAVLLLLVVSCIAPVTAIGVSGAIYKGSIPPGGTDSFKMTVVNGAGENPVDIQAGVMGFGQGADQGYFALDPAKDTSPYSARNFISLDNTSFHLGPGTKQDIIATITLPQNVGTGGRYAIIYIHAVPENGAPISTAVNVPVLVTIAGSTQTLTGSITTIDASGGTGGEPLVVTTGFQNTGNVHYYSTVNKVTITNIAGNLIANVSLAPSVFAIIPGSTINYTAKADVTNLPYGNYTIKSDVLLPGGQVLDEKTTQFVFQQPSSPVITSTNAPPSAGVSTQSPGSTVSPTGTPTKASLPVALSTISFAAATIIFGATVGRRK</sequence>
<organism evidence="3 4">
    <name type="scientific">Methanoregula boonei (strain DSM 21154 / JCM 14090 / 6A8)</name>
    <dbReference type="NCBI Taxonomy" id="456442"/>
    <lineage>
        <taxon>Archaea</taxon>
        <taxon>Methanobacteriati</taxon>
        <taxon>Methanobacteriota</taxon>
        <taxon>Stenosarchaea group</taxon>
        <taxon>Methanomicrobia</taxon>
        <taxon>Methanomicrobiales</taxon>
        <taxon>Methanoregulaceae</taxon>
        <taxon>Methanoregula</taxon>
    </lineage>
</organism>
<dbReference type="PROSITE" id="PS51257">
    <property type="entry name" value="PROKAR_LIPOPROTEIN"/>
    <property type="match status" value="1"/>
</dbReference>
<evidence type="ECO:0000256" key="2">
    <source>
        <dbReference type="SAM" id="Phobius"/>
    </source>
</evidence>
<dbReference type="HOGENOM" id="CLU_830568_0_0_2"/>
<dbReference type="STRING" id="456442.Mboo_0961"/>
<keyword evidence="2" id="KW-0472">Membrane</keyword>
<feature type="transmembrane region" description="Helical" evidence="2">
    <location>
        <begin position="310"/>
        <end position="330"/>
    </location>
</feature>
<reference evidence="4" key="1">
    <citation type="journal article" date="2015" name="Microbiology">
        <title>Genome of Methanoregula boonei 6A8 reveals adaptations to oligotrophic peatland environments.</title>
        <authorList>
            <person name="Braeuer S."/>
            <person name="Cadillo-Quiroz H."/>
            <person name="Kyrpides N."/>
            <person name="Woyke T."/>
            <person name="Goodwin L."/>
            <person name="Detter C."/>
            <person name="Podell S."/>
            <person name="Yavitt J.B."/>
            <person name="Zinder S.H."/>
        </authorList>
    </citation>
    <scope>NUCLEOTIDE SEQUENCE [LARGE SCALE GENOMIC DNA]</scope>
    <source>
        <strain evidence="4">DSM 21154 / JCM 14090 / 6A8</strain>
    </source>
</reference>